<dbReference type="SUPFAM" id="SSF54637">
    <property type="entry name" value="Thioesterase/thiol ester dehydrase-isomerase"/>
    <property type="match status" value="1"/>
</dbReference>
<sequence length="147" mass="16478">MARIKIDLPATFTFSTSIDIRISDLNYGGHVGNDTILSLLHEARVRFLKHYGYSELDLEGIGIIMGDVAIEYKAEGFYGDKLKIEVCAAEFTRVSFDIFYRITKEQEGKNIAVAIAKTGIVGYDYTLKKVAAIPEKAKLTLTEKRIH</sequence>
<keyword evidence="4" id="KW-1185">Reference proteome</keyword>
<dbReference type="CDD" id="cd00586">
    <property type="entry name" value="4HBT"/>
    <property type="match status" value="1"/>
</dbReference>
<dbReference type="Proteomes" id="UP001226434">
    <property type="component" value="Unassembled WGS sequence"/>
</dbReference>
<protein>
    <submittedName>
        <fullName evidence="3">Thioesterase family protein</fullName>
    </submittedName>
</protein>
<evidence type="ECO:0000313" key="3">
    <source>
        <dbReference type="EMBL" id="MDI3319890.1"/>
    </source>
</evidence>
<evidence type="ECO:0000256" key="2">
    <source>
        <dbReference type="ARBA" id="ARBA00022801"/>
    </source>
</evidence>
<dbReference type="PANTHER" id="PTHR31793:SF27">
    <property type="entry name" value="NOVEL THIOESTERASE SUPERFAMILY DOMAIN AND SAPOSIN A-TYPE DOMAIN CONTAINING PROTEIN (0610012H03RIK)"/>
    <property type="match status" value="1"/>
</dbReference>
<proteinExistence type="inferred from homology"/>
<dbReference type="EMBL" id="JASBRG010000005">
    <property type="protein sequence ID" value="MDI3319890.1"/>
    <property type="molecule type" value="Genomic_DNA"/>
</dbReference>
<dbReference type="PANTHER" id="PTHR31793">
    <property type="entry name" value="4-HYDROXYBENZOYL-COA THIOESTERASE FAMILY MEMBER"/>
    <property type="match status" value="1"/>
</dbReference>
<gene>
    <name evidence="3" type="ORF">QJ048_08910</name>
</gene>
<dbReference type="InterPro" id="IPR050563">
    <property type="entry name" value="4-hydroxybenzoyl-CoA_TE"/>
</dbReference>
<evidence type="ECO:0000313" key="4">
    <source>
        <dbReference type="Proteomes" id="UP001226434"/>
    </source>
</evidence>
<dbReference type="Gene3D" id="3.10.129.10">
    <property type="entry name" value="Hotdog Thioesterase"/>
    <property type="match status" value="1"/>
</dbReference>
<dbReference type="InterPro" id="IPR029069">
    <property type="entry name" value="HotDog_dom_sf"/>
</dbReference>
<evidence type="ECO:0000256" key="1">
    <source>
        <dbReference type="ARBA" id="ARBA00005953"/>
    </source>
</evidence>
<name>A0ABT6RBW5_9BACT</name>
<keyword evidence="2" id="KW-0378">Hydrolase</keyword>
<comment type="similarity">
    <text evidence="1">Belongs to the 4-hydroxybenzoyl-CoA thioesterase family.</text>
</comment>
<accession>A0ABT6RBW5</accession>
<dbReference type="Pfam" id="PF13279">
    <property type="entry name" value="4HBT_2"/>
    <property type="match status" value="1"/>
</dbReference>
<reference evidence="3 4" key="1">
    <citation type="submission" date="2023-05" db="EMBL/GenBank/DDBJ databases">
        <title>Genome sequence of Pinibacter sp. MAH-24.</title>
        <authorList>
            <person name="Huq M.A."/>
        </authorList>
    </citation>
    <scope>NUCLEOTIDE SEQUENCE [LARGE SCALE GENOMIC DNA]</scope>
    <source>
        <strain evidence="3 4">MAH-24</strain>
    </source>
</reference>
<dbReference type="RefSeq" id="WP_282333991.1">
    <property type="nucleotide sequence ID" value="NZ_JASBRG010000005.1"/>
</dbReference>
<organism evidence="3 4">
    <name type="scientific">Pinibacter soli</name>
    <dbReference type="NCBI Taxonomy" id="3044211"/>
    <lineage>
        <taxon>Bacteria</taxon>
        <taxon>Pseudomonadati</taxon>
        <taxon>Bacteroidota</taxon>
        <taxon>Chitinophagia</taxon>
        <taxon>Chitinophagales</taxon>
        <taxon>Chitinophagaceae</taxon>
        <taxon>Pinibacter</taxon>
    </lineage>
</organism>
<comment type="caution">
    <text evidence="3">The sequence shown here is derived from an EMBL/GenBank/DDBJ whole genome shotgun (WGS) entry which is preliminary data.</text>
</comment>